<accession>A0A1X7FF10</accession>
<dbReference type="Proteomes" id="UP000192936">
    <property type="component" value="Unassembled WGS sequence"/>
</dbReference>
<dbReference type="STRING" id="286727.SAMN02982917_2679"/>
<dbReference type="InterPro" id="IPR010323">
    <property type="entry name" value="DUF924"/>
</dbReference>
<organism evidence="2 3">
    <name type="scientific">Azospirillum oryzae</name>
    <dbReference type="NCBI Taxonomy" id="286727"/>
    <lineage>
        <taxon>Bacteria</taxon>
        <taxon>Pseudomonadati</taxon>
        <taxon>Pseudomonadota</taxon>
        <taxon>Alphaproteobacteria</taxon>
        <taxon>Rhodospirillales</taxon>
        <taxon>Azospirillaceae</taxon>
        <taxon>Azospirillum</taxon>
    </lineage>
</organism>
<protein>
    <submittedName>
        <fullName evidence="2">Uncharacterized conserved protein, DUF924 family</fullName>
    </submittedName>
</protein>
<dbReference type="InterPro" id="IPR011990">
    <property type="entry name" value="TPR-like_helical_dom_sf"/>
</dbReference>
<name>A0A1X7FF10_9PROT</name>
<evidence type="ECO:0000313" key="3">
    <source>
        <dbReference type="Proteomes" id="UP000192936"/>
    </source>
</evidence>
<proteinExistence type="predicted"/>
<dbReference type="RefSeq" id="WP_085086039.1">
    <property type="nucleotide sequence ID" value="NZ_FXAK01000005.1"/>
</dbReference>
<feature type="region of interest" description="Disordered" evidence="1">
    <location>
        <begin position="162"/>
        <end position="183"/>
    </location>
</feature>
<sequence length="183" mass="21139">MVDRLIDEIVDFWFDEAMKPYWFRKSASFDRAVADTLGPHYEAAARGAYDHWTEDVDGCIALCVLLDQVPRNMFRDDPRAFATDDKARGVSDHAVANGFDLECTTDERIFLYLPFEHHEDMASQDRSVALFTERVGDETTVRYAQRHREIIERFGRFPHRNAVLGRPSTPDEDAFLNEPDSSF</sequence>
<dbReference type="SUPFAM" id="SSF48452">
    <property type="entry name" value="TPR-like"/>
    <property type="match status" value="1"/>
</dbReference>
<dbReference type="Pfam" id="PF06041">
    <property type="entry name" value="DUF924"/>
    <property type="match status" value="1"/>
</dbReference>
<dbReference type="Gene3D" id="1.20.58.320">
    <property type="entry name" value="TPR-like"/>
    <property type="match status" value="1"/>
</dbReference>
<dbReference type="AlphaFoldDB" id="A0A1X7FF10"/>
<reference evidence="2 3" key="1">
    <citation type="submission" date="2017-04" db="EMBL/GenBank/DDBJ databases">
        <authorList>
            <person name="Afonso C.L."/>
            <person name="Miller P.J."/>
            <person name="Scott M.A."/>
            <person name="Spackman E."/>
            <person name="Goraichik I."/>
            <person name="Dimitrov K.M."/>
            <person name="Suarez D.L."/>
            <person name="Swayne D.E."/>
        </authorList>
    </citation>
    <scope>NUCLEOTIDE SEQUENCE [LARGE SCALE GENOMIC DNA]</scope>
    <source>
        <strain evidence="2 3">A2P</strain>
    </source>
</reference>
<evidence type="ECO:0000256" key="1">
    <source>
        <dbReference type="SAM" id="MobiDB-lite"/>
    </source>
</evidence>
<dbReference type="OrthoDB" id="7593450at2"/>
<dbReference type="EMBL" id="FXAK01000005">
    <property type="protein sequence ID" value="SMF50950.1"/>
    <property type="molecule type" value="Genomic_DNA"/>
</dbReference>
<dbReference type="Gene3D" id="1.25.40.10">
    <property type="entry name" value="Tetratricopeptide repeat domain"/>
    <property type="match status" value="1"/>
</dbReference>
<evidence type="ECO:0000313" key="2">
    <source>
        <dbReference type="EMBL" id="SMF50950.1"/>
    </source>
</evidence>
<gene>
    <name evidence="2" type="ORF">SAMN02982917_2679</name>
</gene>